<evidence type="ECO:0000256" key="3">
    <source>
        <dbReference type="ARBA" id="ARBA00022514"/>
    </source>
</evidence>
<evidence type="ECO:0000313" key="13">
    <source>
        <dbReference type="EMBL" id="WAQ99204.1"/>
    </source>
</evidence>
<dbReference type="Pfam" id="PF01187">
    <property type="entry name" value="MIF"/>
    <property type="match status" value="1"/>
</dbReference>
<keyword evidence="4" id="KW-0964">Secreted</keyword>
<dbReference type="Gene3D" id="3.30.429.10">
    <property type="entry name" value="Macrophage Migration Inhibitory Factor"/>
    <property type="match status" value="1"/>
</dbReference>
<dbReference type="EC" id="5.3.3.12" evidence="8"/>
<keyword evidence="5" id="KW-0413">Isomerase</keyword>
<evidence type="ECO:0000256" key="5">
    <source>
        <dbReference type="ARBA" id="ARBA00023235"/>
    </source>
</evidence>
<dbReference type="InterPro" id="IPR001398">
    <property type="entry name" value="Macrophage_inhib_fac"/>
</dbReference>
<evidence type="ECO:0000256" key="8">
    <source>
        <dbReference type="ARBA" id="ARBA00038932"/>
    </source>
</evidence>
<dbReference type="PANTHER" id="PTHR11954:SF6">
    <property type="entry name" value="MACROPHAGE MIGRATION INHIBITORY FACTOR"/>
    <property type="match status" value="1"/>
</dbReference>
<dbReference type="InterPro" id="IPR014347">
    <property type="entry name" value="Tautomerase/MIF_sf"/>
</dbReference>
<evidence type="ECO:0000256" key="6">
    <source>
        <dbReference type="ARBA" id="ARBA00036735"/>
    </source>
</evidence>
<comment type="similarity">
    <text evidence="2">Belongs to the MIF family.</text>
</comment>
<accession>A0ABY7DP81</accession>
<sequence length="124" mass="14022">MFINLIWETLCSISMAPRFAVILRTNLNSVKNTNDFLKATSQFLSQRFNTEEKNLTLEVHTDVAIMRGGTTDPAFNIDVHHNTDAVTKATKVDIAEDIAAFINKQLDVNIDKTLVLFFDTRKCT</sequence>
<gene>
    <name evidence="13" type="ORF">MAR_023577</name>
</gene>
<dbReference type="EC" id="5.3.2.1" evidence="9"/>
<evidence type="ECO:0000256" key="1">
    <source>
        <dbReference type="ARBA" id="ARBA00004613"/>
    </source>
</evidence>
<comment type="catalytic activity">
    <reaction evidence="6">
        <text>3-phenylpyruvate = enol-phenylpyruvate</text>
        <dbReference type="Rhea" id="RHEA:17097"/>
        <dbReference type="ChEBI" id="CHEBI:16815"/>
        <dbReference type="ChEBI" id="CHEBI:18005"/>
        <dbReference type="EC" id="5.3.2.1"/>
    </reaction>
</comment>
<comment type="subcellular location">
    <subcellularLocation>
        <location evidence="1">Secreted</location>
    </subcellularLocation>
</comment>
<evidence type="ECO:0000313" key="14">
    <source>
        <dbReference type="Proteomes" id="UP001164746"/>
    </source>
</evidence>
<dbReference type="SUPFAM" id="SSF55331">
    <property type="entry name" value="Tautomerase/MIF"/>
    <property type="match status" value="1"/>
</dbReference>
<dbReference type="PANTHER" id="PTHR11954">
    <property type="entry name" value="D-DOPACHROME DECARBOXYLASE"/>
    <property type="match status" value="1"/>
</dbReference>
<evidence type="ECO:0000256" key="11">
    <source>
        <dbReference type="ARBA" id="ARBA00041912"/>
    </source>
</evidence>
<evidence type="ECO:0000256" key="2">
    <source>
        <dbReference type="ARBA" id="ARBA00005851"/>
    </source>
</evidence>
<comment type="catalytic activity">
    <reaction evidence="7">
        <text>L-dopachrome = 5,6-dihydroxyindole-2-carboxylate</text>
        <dbReference type="Rhea" id="RHEA:13041"/>
        <dbReference type="ChEBI" id="CHEBI:16875"/>
        <dbReference type="ChEBI" id="CHEBI:57509"/>
        <dbReference type="EC" id="5.3.3.12"/>
    </reaction>
</comment>
<evidence type="ECO:0000256" key="7">
    <source>
        <dbReference type="ARBA" id="ARBA00036823"/>
    </source>
</evidence>
<reference evidence="13" key="1">
    <citation type="submission" date="2022-11" db="EMBL/GenBank/DDBJ databases">
        <title>Centuries of genome instability and evolution in soft-shell clam transmissible cancer (bioRxiv).</title>
        <authorList>
            <person name="Hart S.F.M."/>
            <person name="Yonemitsu M.A."/>
            <person name="Giersch R.M."/>
            <person name="Beal B.F."/>
            <person name="Arriagada G."/>
            <person name="Davis B.W."/>
            <person name="Ostrander E.A."/>
            <person name="Goff S.P."/>
            <person name="Metzger M.J."/>
        </authorList>
    </citation>
    <scope>NUCLEOTIDE SEQUENCE</scope>
    <source>
        <strain evidence="13">MELC-2E11</strain>
        <tissue evidence="13">Siphon/mantle</tissue>
    </source>
</reference>
<evidence type="ECO:0000256" key="4">
    <source>
        <dbReference type="ARBA" id="ARBA00022525"/>
    </source>
</evidence>
<name>A0ABY7DP81_MYAAR</name>
<evidence type="ECO:0000256" key="12">
    <source>
        <dbReference type="ARBA" id="ARBA00042730"/>
    </source>
</evidence>
<evidence type="ECO:0000256" key="9">
    <source>
        <dbReference type="ARBA" id="ARBA00039086"/>
    </source>
</evidence>
<keyword evidence="14" id="KW-1185">Reference proteome</keyword>
<dbReference type="Proteomes" id="UP001164746">
    <property type="component" value="Chromosome 3"/>
</dbReference>
<evidence type="ECO:0000256" key="10">
    <source>
        <dbReference type="ARBA" id="ARBA00041631"/>
    </source>
</evidence>
<organism evidence="13 14">
    <name type="scientific">Mya arenaria</name>
    <name type="common">Soft-shell clam</name>
    <dbReference type="NCBI Taxonomy" id="6604"/>
    <lineage>
        <taxon>Eukaryota</taxon>
        <taxon>Metazoa</taxon>
        <taxon>Spiralia</taxon>
        <taxon>Lophotrochozoa</taxon>
        <taxon>Mollusca</taxon>
        <taxon>Bivalvia</taxon>
        <taxon>Autobranchia</taxon>
        <taxon>Heteroconchia</taxon>
        <taxon>Euheterodonta</taxon>
        <taxon>Imparidentia</taxon>
        <taxon>Neoheterodontei</taxon>
        <taxon>Myida</taxon>
        <taxon>Myoidea</taxon>
        <taxon>Myidae</taxon>
        <taxon>Mya</taxon>
    </lineage>
</organism>
<protein>
    <recommendedName>
        <fullName evidence="12">L-dopachrome isomerase</fullName>
        <ecNumber evidence="9">5.3.2.1</ecNumber>
        <ecNumber evidence="8">5.3.3.12</ecNumber>
    </recommendedName>
    <alternativeName>
        <fullName evidence="10">L-dopachrome tautomerase</fullName>
    </alternativeName>
    <alternativeName>
        <fullName evidence="11">Phenylpyruvate tautomerase</fullName>
    </alternativeName>
</protein>
<dbReference type="EMBL" id="CP111014">
    <property type="protein sequence ID" value="WAQ99204.1"/>
    <property type="molecule type" value="Genomic_DNA"/>
</dbReference>
<keyword evidence="3" id="KW-0202">Cytokine</keyword>
<proteinExistence type="inferred from homology"/>